<evidence type="ECO:0000313" key="2">
    <source>
        <dbReference type="Proteomes" id="UP001551011"/>
    </source>
</evidence>
<accession>A0ABV3AKQ6</accession>
<gene>
    <name evidence="1" type="ORF">AB0H04_37870</name>
</gene>
<dbReference type="Proteomes" id="UP001551011">
    <property type="component" value="Unassembled WGS sequence"/>
</dbReference>
<protein>
    <submittedName>
        <fullName evidence="1">HNH endonuclease family protein</fullName>
    </submittedName>
</protein>
<organism evidence="1 2">
    <name type="scientific">Streptomyces flaveolus</name>
    <dbReference type="NCBI Taxonomy" id="67297"/>
    <lineage>
        <taxon>Bacteria</taxon>
        <taxon>Bacillati</taxon>
        <taxon>Actinomycetota</taxon>
        <taxon>Actinomycetes</taxon>
        <taxon>Kitasatosporales</taxon>
        <taxon>Streptomycetaceae</taxon>
        <taxon>Streptomyces</taxon>
    </lineage>
</organism>
<comment type="caution">
    <text evidence="1">The sequence shown here is derived from an EMBL/GenBank/DDBJ whole genome shotgun (WGS) entry which is preliminary data.</text>
</comment>
<dbReference type="PANTHER" id="PTHR24094:SF15">
    <property type="entry name" value="AMP-DEPENDENT SYNTHETASE_LIGASE DOMAIN-CONTAINING PROTEIN-RELATED"/>
    <property type="match status" value="1"/>
</dbReference>
<reference evidence="1 2" key="1">
    <citation type="submission" date="2024-06" db="EMBL/GenBank/DDBJ databases">
        <title>The Natural Products Discovery Center: Release of the First 8490 Sequenced Strains for Exploring Actinobacteria Biosynthetic Diversity.</title>
        <authorList>
            <person name="Kalkreuter E."/>
            <person name="Kautsar S.A."/>
            <person name="Yang D."/>
            <person name="Bader C.D."/>
            <person name="Teijaro C.N."/>
            <person name="Fluegel L."/>
            <person name="Davis C.M."/>
            <person name="Simpson J.R."/>
            <person name="Lauterbach L."/>
            <person name="Steele A.D."/>
            <person name="Gui C."/>
            <person name="Meng S."/>
            <person name="Li G."/>
            <person name="Viehrig K."/>
            <person name="Ye F."/>
            <person name="Su P."/>
            <person name="Kiefer A.F."/>
            <person name="Nichols A."/>
            <person name="Cepeda A.J."/>
            <person name="Yan W."/>
            <person name="Fan B."/>
            <person name="Jiang Y."/>
            <person name="Adhikari A."/>
            <person name="Zheng C.-J."/>
            <person name="Schuster L."/>
            <person name="Cowan T.M."/>
            <person name="Smanski M.J."/>
            <person name="Chevrette M.G."/>
            <person name="De Carvalho L.P.S."/>
            <person name="Shen B."/>
        </authorList>
    </citation>
    <scope>NUCLEOTIDE SEQUENCE [LARGE SCALE GENOMIC DNA]</scope>
    <source>
        <strain evidence="1 2">NPDC020594</strain>
    </source>
</reference>
<evidence type="ECO:0000313" key="1">
    <source>
        <dbReference type="EMBL" id="MEU5712534.1"/>
    </source>
</evidence>
<dbReference type="GO" id="GO:0004519">
    <property type="term" value="F:endonuclease activity"/>
    <property type="evidence" value="ECO:0007669"/>
    <property type="project" value="UniProtKB-KW"/>
</dbReference>
<name>A0ABV3AKQ6_9ACTN</name>
<dbReference type="RefSeq" id="WP_234339990.1">
    <property type="nucleotide sequence ID" value="NZ_JBFAEG010000037.1"/>
</dbReference>
<proteinExistence type="predicted"/>
<keyword evidence="1" id="KW-0255">Endonuclease</keyword>
<keyword evidence="1" id="KW-0378">Hydrolase</keyword>
<dbReference type="EMBL" id="JBFAEG010000037">
    <property type="protein sequence ID" value="MEU5712534.1"/>
    <property type="molecule type" value="Genomic_DNA"/>
</dbReference>
<sequence>MAYRGADLLWSRPITSTCNNASLGVWKLMNGADGNVYGTASAYTPYGPQNAVFGISAATGALLFINRSAIAYELVGTHRRGLVATYGDDGEGVRFLDHRGHEYGRVKVVGSAKEMAQRLAVNPDGQVFAYLTDRAGTTTRPDCAAYYAVNRIEVLNTSDRTGCYTLTWTAAEREAYANDLGDDRALIAVSAASIRSKADQDPTTWLPPTVGYRCQYVTDWIADKIRWGLSIDAAEHTALSDVLDACPNVPVTVTTAR</sequence>
<dbReference type="PANTHER" id="PTHR24094">
    <property type="entry name" value="SECRETED PROTEIN"/>
    <property type="match status" value="1"/>
</dbReference>
<keyword evidence="1" id="KW-0540">Nuclease</keyword>
<keyword evidence="2" id="KW-1185">Reference proteome</keyword>